<accession>B2VV27</accession>
<sequence>MSSWKERHKSLQQSLIDLSVFHASSTVARAGSATQHQHHQHVVQPPLLQTHFPREACIAVTTSFTVFPTPVPRLHCVLVSVVGFVEYQQRARSCFGSLLVS</sequence>
<evidence type="ECO:0000313" key="1">
    <source>
        <dbReference type="EMBL" id="EDU41648.1"/>
    </source>
</evidence>
<name>B2VV27_PYRTR</name>
<gene>
    <name evidence="1" type="ORF">PTRG_02210</name>
</gene>
<dbReference type="EMBL" id="DS231615">
    <property type="protein sequence ID" value="EDU41648.1"/>
    <property type="molecule type" value="Genomic_DNA"/>
</dbReference>
<evidence type="ECO:0000313" key="2">
    <source>
        <dbReference type="Proteomes" id="UP000001471"/>
    </source>
</evidence>
<organism evidence="1 2">
    <name type="scientific">Pyrenophora tritici-repentis (strain Pt-1C-BFP)</name>
    <name type="common">Wheat tan spot fungus</name>
    <name type="synonym">Drechslera tritici-repentis</name>
    <dbReference type="NCBI Taxonomy" id="426418"/>
    <lineage>
        <taxon>Eukaryota</taxon>
        <taxon>Fungi</taxon>
        <taxon>Dikarya</taxon>
        <taxon>Ascomycota</taxon>
        <taxon>Pezizomycotina</taxon>
        <taxon>Dothideomycetes</taxon>
        <taxon>Pleosporomycetidae</taxon>
        <taxon>Pleosporales</taxon>
        <taxon>Pleosporineae</taxon>
        <taxon>Pleosporaceae</taxon>
        <taxon>Pyrenophora</taxon>
    </lineage>
</organism>
<reference evidence="2" key="1">
    <citation type="journal article" date="2013" name="G3 (Bethesda)">
        <title>Comparative genomics of a plant-pathogenic fungus, Pyrenophora tritici-repentis, reveals transduplication and the impact of repeat elements on pathogenicity and population divergence.</title>
        <authorList>
            <person name="Manning V.A."/>
            <person name="Pandelova I."/>
            <person name="Dhillon B."/>
            <person name="Wilhelm L.J."/>
            <person name="Goodwin S.B."/>
            <person name="Berlin A.M."/>
            <person name="Figueroa M."/>
            <person name="Freitag M."/>
            <person name="Hane J.K."/>
            <person name="Henrissat B."/>
            <person name="Holman W.H."/>
            <person name="Kodira C.D."/>
            <person name="Martin J."/>
            <person name="Oliver R.P."/>
            <person name="Robbertse B."/>
            <person name="Schackwitz W."/>
            <person name="Schwartz D.C."/>
            <person name="Spatafora J.W."/>
            <person name="Turgeon B.G."/>
            <person name="Yandava C."/>
            <person name="Young S."/>
            <person name="Zhou S."/>
            <person name="Zeng Q."/>
            <person name="Grigoriev I.V."/>
            <person name="Ma L.-J."/>
            <person name="Ciuffetti L.M."/>
        </authorList>
    </citation>
    <scope>NUCLEOTIDE SEQUENCE [LARGE SCALE GENOMIC DNA]</scope>
    <source>
        <strain evidence="2">Pt-1C-BFP</strain>
    </source>
</reference>
<dbReference type="HOGENOM" id="CLU_2293106_0_0_1"/>
<protein>
    <submittedName>
        <fullName evidence="1">Uncharacterized protein</fullName>
    </submittedName>
</protein>
<dbReference type="Proteomes" id="UP000001471">
    <property type="component" value="Unassembled WGS sequence"/>
</dbReference>
<dbReference type="AlphaFoldDB" id="B2VV27"/>
<dbReference type="InParanoid" id="B2VV27"/>
<proteinExistence type="predicted"/>